<name>K3UCS9_FUSPC</name>
<evidence type="ECO:0000313" key="1">
    <source>
        <dbReference type="EMBL" id="EKJ69276.1"/>
    </source>
</evidence>
<sequence length="316" mass="36169">MSRDQGATPLKMWESSPPESSLHELIIENSWLIDHPLCWTAKHLQILHCAFHDIDVLPGAETQTQTTLPDADAVRFAKMLANHRTPLKKYMAAIELLCSEGSPLEQVRSDAPSFIFNGRRVRIPDCEVFCPTTTTTSPAANHSTSPLVIGYLHYDLVMTAREKKFKAGVYFEGGWNHNMLQKKLEKCKPEIWTRDPYLVCVMLSLAQLRRRDLYPSLPANYEVRLLTSKKGDTTHAHVFDAEFHISVLDELDGPSEYVKATWPTIYHTRVPYEPYDTFASRITAHLARDIYVEPKIMFKNETPSMWTQTLVMMDSK</sequence>
<dbReference type="eggNOG" id="ENOG502STGX">
    <property type="taxonomic scope" value="Eukaryota"/>
</dbReference>
<comment type="caution">
    <text evidence="1">The sequence shown here is derived from an EMBL/GenBank/DDBJ whole genome shotgun (WGS) entry which is preliminary data.</text>
</comment>
<proteinExistence type="predicted"/>
<dbReference type="KEGG" id="fpu:FPSE_10529"/>
<dbReference type="GeneID" id="20369146"/>
<dbReference type="EMBL" id="AFNW01000348">
    <property type="protein sequence ID" value="EKJ69276.1"/>
    <property type="molecule type" value="Genomic_DNA"/>
</dbReference>
<dbReference type="RefSeq" id="XP_009261921.1">
    <property type="nucleotide sequence ID" value="XM_009263646.1"/>
</dbReference>
<protein>
    <submittedName>
        <fullName evidence="1">Uncharacterized protein</fullName>
    </submittedName>
</protein>
<keyword evidence="2" id="KW-1185">Reference proteome</keyword>
<dbReference type="HOGENOM" id="CLU_052068_0_1_1"/>
<gene>
    <name evidence="1" type="ORF">FPSE_10529</name>
</gene>
<accession>K3UCS9</accession>
<dbReference type="Proteomes" id="UP000007978">
    <property type="component" value="Chromosome 4"/>
</dbReference>
<organism evidence="1 2">
    <name type="scientific">Fusarium pseudograminearum (strain CS3096)</name>
    <name type="common">Wheat and barley crown-rot fungus</name>
    <dbReference type="NCBI Taxonomy" id="1028729"/>
    <lineage>
        <taxon>Eukaryota</taxon>
        <taxon>Fungi</taxon>
        <taxon>Dikarya</taxon>
        <taxon>Ascomycota</taxon>
        <taxon>Pezizomycotina</taxon>
        <taxon>Sordariomycetes</taxon>
        <taxon>Hypocreomycetidae</taxon>
        <taxon>Hypocreales</taxon>
        <taxon>Nectriaceae</taxon>
        <taxon>Fusarium</taxon>
    </lineage>
</organism>
<dbReference type="OrthoDB" id="5343483at2759"/>
<evidence type="ECO:0000313" key="2">
    <source>
        <dbReference type="Proteomes" id="UP000007978"/>
    </source>
</evidence>
<reference evidence="1 2" key="1">
    <citation type="journal article" date="2012" name="PLoS Pathog.">
        <title>Comparative pathogenomics reveals horizontally acquired novel virulence genes in fungi infecting cereal hosts.</title>
        <authorList>
            <person name="Gardiner D.M."/>
            <person name="McDonald M.C."/>
            <person name="Covarelli L."/>
            <person name="Solomon P.S."/>
            <person name="Rusu A.G."/>
            <person name="Marshall M."/>
            <person name="Kazan K."/>
            <person name="Chakraborty S."/>
            <person name="McDonald B.A."/>
            <person name="Manners J.M."/>
        </authorList>
    </citation>
    <scope>NUCLEOTIDE SEQUENCE [LARGE SCALE GENOMIC DNA]</scope>
    <source>
        <strain evidence="1 2">CS3096</strain>
    </source>
</reference>
<dbReference type="AlphaFoldDB" id="K3UCS9"/>